<reference evidence="1" key="2">
    <citation type="submission" date="2022-04" db="EMBL/GenBank/DDBJ databases">
        <authorList>
            <person name="Livingstone P.G."/>
        </authorList>
    </citation>
    <scope>NUCLEOTIDE SEQUENCE</scope>
    <source>
        <strain evidence="1">BRON_8</strain>
    </source>
</reference>
<keyword evidence="2" id="KW-1185">Reference proteome</keyword>
<dbReference type="EMBL" id="JAMGTK010000008">
    <property type="protein sequence ID" value="MDK4511813.1"/>
    <property type="molecule type" value="Genomic_DNA"/>
</dbReference>
<reference evidence="1" key="1">
    <citation type="journal article" date="2022" name="Gene">
        <title>A genome-led study on the pathogenesis of Fusobacterium necrophorum infections.</title>
        <authorList>
            <person name="Thapa G."/>
            <person name="Jayal A."/>
            <person name="Sikazwe E."/>
            <person name="Perry T."/>
            <person name="Mohammed Al Balushi A."/>
            <person name="Livingstone P."/>
        </authorList>
    </citation>
    <scope>NUCLEOTIDE SEQUENCE</scope>
    <source>
        <strain evidence="1">BRON_8</strain>
    </source>
</reference>
<gene>
    <name evidence="1" type="ORF">MWG07_06055</name>
</gene>
<dbReference type="RefSeq" id="WP_060793250.1">
    <property type="nucleotide sequence ID" value="NZ_JAMGSS010000029.1"/>
</dbReference>
<sequence length="70" mass="8481">MDIGLHWMIRVQDGEKIVNGISCKNIIFKQSFYRKKNMLLELEKVKKKYQNKEIKIFQKINSTWCEYPDV</sequence>
<evidence type="ECO:0000313" key="1">
    <source>
        <dbReference type="EMBL" id="MDK4511813.1"/>
    </source>
</evidence>
<evidence type="ECO:0000313" key="2">
    <source>
        <dbReference type="Proteomes" id="UP001173223"/>
    </source>
</evidence>
<organism evidence="1 2">
    <name type="scientific">Fusobacterium necrophorum</name>
    <dbReference type="NCBI Taxonomy" id="859"/>
    <lineage>
        <taxon>Bacteria</taxon>
        <taxon>Fusobacteriati</taxon>
        <taxon>Fusobacteriota</taxon>
        <taxon>Fusobacteriia</taxon>
        <taxon>Fusobacteriales</taxon>
        <taxon>Fusobacteriaceae</taxon>
        <taxon>Fusobacterium</taxon>
    </lineage>
</organism>
<dbReference type="Proteomes" id="UP001173223">
    <property type="component" value="Unassembled WGS sequence"/>
</dbReference>
<accession>A0AAW6WB48</accession>
<protein>
    <submittedName>
        <fullName evidence="1">Uncharacterized protein</fullName>
    </submittedName>
</protein>
<comment type="caution">
    <text evidence="1">The sequence shown here is derived from an EMBL/GenBank/DDBJ whole genome shotgun (WGS) entry which is preliminary data.</text>
</comment>
<dbReference type="AlphaFoldDB" id="A0AAW6WB48"/>
<name>A0AAW6WB48_9FUSO</name>
<proteinExistence type="predicted"/>